<reference evidence="1 2" key="1">
    <citation type="submission" date="2012-04" db="EMBL/GenBank/DDBJ databases">
        <title>The Genome Sequence of Saprolegnia declina VS20.</title>
        <authorList>
            <consortium name="The Broad Institute Genome Sequencing Platform"/>
            <person name="Russ C."/>
            <person name="Nusbaum C."/>
            <person name="Tyler B."/>
            <person name="van West P."/>
            <person name="Dieguez-Uribeondo J."/>
            <person name="de Bruijn I."/>
            <person name="Tripathy S."/>
            <person name="Jiang R."/>
            <person name="Young S.K."/>
            <person name="Zeng Q."/>
            <person name="Gargeya S."/>
            <person name="Fitzgerald M."/>
            <person name="Haas B."/>
            <person name="Abouelleil A."/>
            <person name="Alvarado L."/>
            <person name="Arachchi H.M."/>
            <person name="Berlin A."/>
            <person name="Chapman S.B."/>
            <person name="Goldberg J."/>
            <person name="Griggs A."/>
            <person name="Gujja S."/>
            <person name="Hansen M."/>
            <person name="Howarth C."/>
            <person name="Imamovic A."/>
            <person name="Larimer J."/>
            <person name="McCowen C."/>
            <person name="Montmayeur A."/>
            <person name="Murphy C."/>
            <person name="Neiman D."/>
            <person name="Pearson M."/>
            <person name="Priest M."/>
            <person name="Roberts A."/>
            <person name="Saif S."/>
            <person name="Shea T."/>
            <person name="Sisk P."/>
            <person name="Sykes S."/>
            <person name="Wortman J."/>
            <person name="Nusbaum C."/>
            <person name="Birren B."/>
        </authorList>
    </citation>
    <scope>NUCLEOTIDE SEQUENCE [LARGE SCALE GENOMIC DNA]</scope>
    <source>
        <strain evidence="1 2">VS20</strain>
    </source>
</reference>
<sequence length="466" mass="51853">MKIAVIGSGISGLSAAYLLGADHDVTVFESEERLGMCSHTMHFGDVHLDSPIRSYSTGFYVNLAALYKEIDVETRELPCDMVFLELGQRPFYRSSSYTLLGYRLPSLRHMVHIYKQYSLRALLDALHFFRQSPESTPPSMSVDEYLKAQHYSTEFIDGILLPFLSMMLTCSYEACLAYPITIVHDYFSKSSSMNQRVTVNGSVNVARLLSSRASAVHLSTKITGVYKATADGPATVTYQAHGSHVEETATFDHVIVASQANTALSFLKDIDTDVRETLSAIPHDYTTTVVHKDPVVMPSTRSDWSFFNFVLPRSSSTETRTGMDAMMTLWPTRWTPEIKELENIFQTWNAIVEINPALVLRQMGFIRPVFTKQSFALLETLKTQQGRDGIWFVGPYAHFQVPLQESAVCSALDVAAQLGSPAPWTKVNKAAPLTTASWLSTRTASALLIGVPVLTAATLAWRKVTY</sequence>
<dbReference type="Gene3D" id="1.10.405.20">
    <property type="match status" value="1"/>
</dbReference>
<dbReference type="RefSeq" id="XP_008611442.1">
    <property type="nucleotide sequence ID" value="XM_008613220.1"/>
</dbReference>
<dbReference type="InParanoid" id="T0RRP2"/>
<dbReference type="GO" id="GO:0016491">
    <property type="term" value="F:oxidoreductase activity"/>
    <property type="evidence" value="ECO:0007669"/>
    <property type="project" value="TreeGrafter"/>
</dbReference>
<evidence type="ECO:0008006" key="3">
    <source>
        <dbReference type="Google" id="ProtNLM"/>
    </source>
</evidence>
<dbReference type="OMA" id="PAGWRNG"/>
<dbReference type="SUPFAM" id="SSF51905">
    <property type="entry name" value="FAD/NAD(P)-binding domain"/>
    <property type="match status" value="1"/>
</dbReference>
<dbReference type="Gene3D" id="3.50.50.60">
    <property type="entry name" value="FAD/NAD(P)-binding domain"/>
    <property type="match status" value="1"/>
</dbReference>
<dbReference type="Proteomes" id="UP000030762">
    <property type="component" value="Unassembled WGS sequence"/>
</dbReference>
<dbReference type="InterPro" id="IPR050464">
    <property type="entry name" value="Zeta_carotene_desat/Oxidored"/>
</dbReference>
<organism evidence="1 2">
    <name type="scientific">Saprolegnia diclina (strain VS20)</name>
    <dbReference type="NCBI Taxonomy" id="1156394"/>
    <lineage>
        <taxon>Eukaryota</taxon>
        <taxon>Sar</taxon>
        <taxon>Stramenopiles</taxon>
        <taxon>Oomycota</taxon>
        <taxon>Saprolegniomycetes</taxon>
        <taxon>Saprolegniales</taxon>
        <taxon>Saprolegniaceae</taxon>
        <taxon>Saprolegnia</taxon>
    </lineage>
</organism>
<proteinExistence type="predicted"/>
<dbReference type="PANTHER" id="PTHR42923:SF42">
    <property type="entry name" value="AMINE OXIDASE DOMAIN-CONTAINING PROTEIN"/>
    <property type="match status" value="1"/>
</dbReference>
<dbReference type="eggNOG" id="ENOG502QSMW">
    <property type="taxonomic scope" value="Eukaryota"/>
</dbReference>
<dbReference type="AlphaFoldDB" id="T0RRP2"/>
<evidence type="ECO:0000313" key="2">
    <source>
        <dbReference type="Proteomes" id="UP000030762"/>
    </source>
</evidence>
<accession>T0RRP2</accession>
<dbReference type="Gene3D" id="3.30.70.1990">
    <property type="match status" value="1"/>
</dbReference>
<protein>
    <recommendedName>
        <fullName evidence="3">Amine oxidase domain-containing protein</fullName>
    </recommendedName>
</protein>
<keyword evidence="2" id="KW-1185">Reference proteome</keyword>
<gene>
    <name evidence="1" type="ORF">SDRG_07390</name>
</gene>
<dbReference type="PANTHER" id="PTHR42923">
    <property type="entry name" value="PROTOPORPHYRINOGEN OXIDASE"/>
    <property type="match status" value="1"/>
</dbReference>
<dbReference type="OrthoDB" id="5977668at2759"/>
<dbReference type="InterPro" id="IPR036188">
    <property type="entry name" value="FAD/NAD-bd_sf"/>
</dbReference>
<dbReference type="EMBL" id="JH767152">
    <property type="protein sequence ID" value="EQC35158.1"/>
    <property type="molecule type" value="Genomic_DNA"/>
</dbReference>
<evidence type="ECO:0000313" key="1">
    <source>
        <dbReference type="EMBL" id="EQC35158.1"/>
    </source>
</evidence>
<dbReference type="VEuPathDB" id="FungiDB:SDRG_07390"/>
<name>T0RRP2_SAPDV</name>
<dbReference type="Pfam" id="PF13450">
    <property type="entry name" value="NAD_binding_8"/>
    <property type="match status" value="1"/>
</dbReference>
<dbReference type="GeneID" id="19948117"/>
<dbReference type="STRING" id="1156394.T0RRP2"/>